<accession>A0A1T4WM47</accession>
<organism evidence="2 3">
    <name type="scientific">Gemmiger formicilis</name>
    <dbReference type="NCBI Taxonomy" id="745368"/>
    <lineage>
        <taxon>Bacteria</taxon>
        <taxon>Bacillati</taxon>
        <taxon>Bacillota</taxon>
        <taxon>Clostridia</taxon>
        <taxon>Eubacteriales</taxon>
        <taxon>Gemmiger</taxon>
    </lineage>
</organism>
<keyword evidence="3" id="KW-1185">Reference proteome</keyword>
<sequence>MKIAAITDIGSCRQENQDNYCAQQLAGGTAWGIVCDGMGGVNGGRIAARIATDTMQQYFARHMKALQPGMEKTFIMRGFDITNRAVYEKSTSDPEMQGMGTTGVCAYASRGMAHVVHAGDSRAYLFHAGGLRQITRDHSMVQQLVDSGQITREQAAVHPQKNLITRALGVSANIVPEYNRCEIEEGDILLLCTDGLTNMVADDDIAQVLREVPFFDATSILVDRALQAGGQDNITVLLMGVEATEVNNG</sequence>
<dbReference type="EMBL" id="FUYF01000003">
    <property type="protein sequence ID" value="SKA78440.1"/>
    <property type="molecule type" value="Genomic_DNA"/>
</dbReference>
<dbReference type="Pfam" id="PF13672">
    <property type="entry name" value="PP2C_2"/>
    <property type="match status" value="1"/>
</dbReference>
<dbReference type="SUPFAM" id="SSF81606">
    <property type="entry name" value="PP2C-like"/>
    <property type="match status" value="1"/>
</dbReference>
<dbReference type="GeneID" id="93337268"/>
<dbReference type="OrthoDB" id="9801841at2"/>
<evidence type="ECO:0000313" key="3">
    <source>
        <dbReference type="Proteomes" id="UP000190286"/>
    </source>
</evidence>
<dbReference type="STRING" id="745368.SAMN02745178_00783"/>
<reference evidence="2 3" key="1">
    <citation type="submission" date="2017-02" db="EMBL/GenBank/DDBJ databases">
        <authorList>
            <person name="Peterson S.W."/>
        </authorList>
    </citation>
    <scope>NUCLEOTIDE SEQUENCE [LARGE SCALE GENOMIC DNA]</scope>
    <source>
        <strain evidence="2 3">ATCC 27749</strain>
    </source>
</reference>
<dbReference type="GO" id="GO:0004722">
    <property type="term" value="F:protein serine/threonine phosphatase activity"/>
    <property type="evidence" value="ECO:0007669"/>
    <property type="project" value="InterPro"/>
</dbReference>
<dbReference type="NCBIfam" id="NF033484">
    <property type="entry name" value="Stp1_PP2C_phos"/>
    <property type="match status" value="1"/>
</dbReference>
<dbReference type="SMART" id="SM00332">
    <property type="entry name" value="PP2Cc"/>
    <property type="match status" value="1"/>
</dbReference>
<dbReference type="Gene3D" id="3.60.40.10">
    <property type="entry name" value="PPM-type phosphatase domain"/>
    <property type="match status" value="1"/>
</dbReference>
<dbReference type="InterPro" id="IPR001932">
    <property type="entry name" value="PPM-type_phosphatase-like_dom"/>
</dbReference>
<dbReference type="Proteomes" id="UP000190286">
    <property type="component" value="Unassembled WGS sequence"/>
</dbReference>
<dbReference type="InterPro" id="IPR036457">
    <property type="entry name" value="PPM-type-like_dom_sf"/>
</dbReference>
<dbReference type="SMART" id="SM00331">
    <property type="entry name" value="PP2C_SIG"/>
    <property type="match status" value="1"/>
</dbReference>
<proteinExistence type="predicted"/>
<dbReference type="AlphaFoldDB" id="A0A1T4WM47"/>
<dbReference type="RefSeq" id="WP_078783781.1">
    <property type="nucleotide sequence ID" value="NZ_CBCTSN010000001.1"/>
</dbReference>
<feature type="domain" description="PPM-type phosphatase" evidence="1">
    <location>
        <begin position="2"/>
        <end position="241"/>
    </location>
</feature>
<gene>
    <name evidence="2" type="ORF">SAMN02745178_00783</name>
</gene>
<dbReference type="PANTHER" id="PTHR47992">
    <property type="entry name" value="PROTEIN PHOSPHATASE"/>
    <property type="match status" value="1"/>
</dbReference>
<dbReference type="CDD" id="cd00143">
    <property type="entry name" value="PP2Cc"/>
    <property type="match status" value="1"/>
</dbReference>
<dbReference type="InterPro" id="IPR015655">
    <property type="entry name" value="PP2C"/>
</dbReference>
<evidence type="ECO:0000313" key="2">
    <source>
        <dbReference type="EMBL" id="SKA78440.1"/>
    </source>
</evidence>
<protein>
    <submittedName>
        <fullName evidence="2">Protein phosphatase</fullName>
    </submittedName>
</protein>
<dbReference type="PROSITE" id="PS51746">
    <property type="entry name" value="PPM_2"/>
    <property type="match status" value="1"/>
</dbReference>
<name>A0A1T4WM47_9FIRM</name>
<evidence type="ECO:0000259" key="1">
    <source>
        <dbReference type="PROSITE" id="PS51746"/>
    </source>
</evidence>